<sequence length="282" mass="32121">MASRADYLSRYLSKDDTKKSKKKSKKTTSHQEKAVPILIEGLGVFGNDTGLTNTEFISGSNAIEATLPDPEDEFEPTNVDLGPATKAKKGFKRIDNGELVMNDKLDHVAAPEDEKPTTIYRDQSGKIVDLHAKRAEIKARQESEAEREKIETYEVNTGELDRVRREKESKELANATRFDYSKDSSEYAQHISRKDRFEDPMFGRLSTTLPLQPERISDTGRPIYDKGPHPENRFKIKAGHFWDGIDRGNGFEERLVRARDLISVKKVTDRGAKESYTEYDFE</sequence>
<dbReference type="GO" id="GO:0070274">
    <property type="term" value="C:RES complex"/>
    <property type="evidence" value="ECO:0007669"/>
    <property type="project" value="TreeGrafter"/>
</dbReference>
<dbReference type="GO" id="GO:0000398">
    <property type="term" value="P:mRNA splicing, via spliceosome"/>
    <property type="evidence" value="ECO:0007669"/>
    <property type="project" value="TreeGrafter"/>
</dbReference>
<gene>
    <name evidence="4" type="primary">MPUL0C02370</name>
    <name evidence="4" type="ORF">METSCH_C02370</name>
</gene>
<dbReference type="GO" id="GO:0003723">
    <property type="term" value="F:RNA binding"/>
    <property type="evidence" value="ECO:0007669"/>
    <property type="project" value="TreeGrafter"/>
</dbReference>
<reference evidence="5" key="1">
    <citation type="submission" date="2019-03" db="EMBL/GenBank/DDBJ databases">
        <title>Snf2 controls pulcherriminic acid biosynthesis and connects pigmentation and antifungal activity of the yeast Metschnikowia pulcherrima.</title>
        <authorList>
            <person name="Gore-Lloyd D."/>
            <person name="Sumann I."/>
            <person name="Brachmann A.O."/>
            <person name="Schneeberger K."/>
            <person name="Ortiz-Merino R.A."/>
            <person name="Moreno-Beltran M."/>
            <person name="Schlaefli M."/>
            <person name="Kirner P."/>
            <person name="Santos Kron A."/>
            <person name="Wolfe K.H."/>
            <person name="Piel J."/>
            <person name="Ahrens C.H."/>
            <person name="Henk D."/>
            <person name="Freimoser F.M."/>
        </authorList>
    </citation>
    <scope>NUCLEOTIDE SEQUENCE [LARGE SCALE GENOMIC DNA]</scope>
    <source>
        <strain evidence="5">APC 1.2</strain>
    </source>
</reference>
<evidence type="ECO:0000256" key="1">
    <source>
        <dbReference type="ARBA" id="ARBA00011069"/>
    </source>
</evidence>
<dbReference type="Proteomes" id="UP000292447">
    <property type="component" value="Chromosome III"/>
</dbReference>
<evidence type="ECO:0000256" key="3">
    <source>
        <dbReference type="SAM" id="MobiDB-lite"/>
    </source>
</evidence>
<evidence type="ECO:0000313" key="4">
    <source>
        <dbReference type="EMBL" id="QBM88271.1"/>
    </source>
</evidence>
<dbReference type="InterPro" id="IPR018609">
    <property type="entry name" value="Bud13"/>
</dbReference>
<accession>A0A4P6XQW7</accession>
<dbReference type="PANTHER" id="PTHR31809:SF0">
    <property type="entry name" value="BUD13 HOMOLOG"/>
    <property type="match status" value="1"/>
</dbReference>
<evidence type="ECO:0000256" key="2">
    <source>
        <dbReference type="ARBA" id="ARBA00020644"/>
    </source>
</evidence>
<organism evidence="4 5">
    <name type="scientific">Metschnikowia aff. pulcherrima</name>
    <dbReference type="NCBI Taxonomy" id="2163413"/>
    <lineage>
        <taxon>Eukaryota</taxon>
        <taxon>Fungi</taxon>
        <taxon>Dikarya</taxon>
        <taxon>Ascomycota</taxon>
        <taxon>Saccharomycotina</taxon>
        <taxon>Pichiomycetes</taxon>
        <taxon>Metschnikowiaceae</taxon>
        <taxon>Metschnikowia</taxon>
    </lineage>
</organism>
<dbReference type="AlphaFoldDB" id="A0A4P6XQW7"/>
<name>A0A4P6XQW7_9ASCO</name>
<feature type="region of interest" description="Disordered" evidence="3">
    <location>
        <begin position="1"/>
        <end position="33"/>
    </location>
</feature>
<dbReference type="STRING" id="2163413.A0A4P6XQW7"/>
<comment type="similarity">
    <text evidence="1">Belongs to the CWC26 family.</text>
</comment>
<dbReference type="GO" id="GO:0005684">
    <property type="term" value="C:U2-type spliceosomal complex"/>
    <property type="evidence" value="ECO:0007669"/>
    <property type="project" value="TreeGrafter"/>
</dbReference>
<keyword evidence="5" id="KW-1185">Reference proteome</keyword>
<feature type="compositionally biased region" description="Basic residues" evidence="3">
    <location>
        <begin position="19"/>
        <end position="28"/>
    </location>
</feature>
<dbReference type="PANTHER" id="PTHR31809">
    <property type="entry name" value="BUD13 HOMOLOG"/>
    <property type="match status" value="1"/>
</dbReference>
<dbReference type="InterPro" id="IPR051112">
    <property type="entry name" value="CWC26_splicing_factor"/>
</dbReference>
<dbReference type="Pfam" id="PF09736">
    <property type="entry name" value="Bud13"/>
    <property type="match status" value="1"/>
</dbReference>
<dbReference type="EMBL" id="CP034458">
    <property type="protein sequence ID" value="QBM88271.1"/>
    <property type="molecule type" value="Genomic_DNA"/>
</dbReference>
<protein>
    <recommendedName>
        <fullName evidence="2">Pre-mRNA-splicing factor CWC26</fullName>
    </recommendedName>
</protein>
<evidence type="ECO:0000313" key="5">
    <source>
        <dbReference type="Proteomes" id="UP000292447"/>
    </source>
</evidence>
<proteinExistence type="inferred from homology"/>